<dbReference type="AlphaFoldDB" id="X1JCC3"/>
<gene>
    <name evidence="1" type="ORF">S03H2_44329</name>
</gene>
<dbReference type="EMBL" id="BARU01027712">
    <property type="protein sequence ID" value="GAH75979.1"/>
    <property type="molecule type" value="Genomic_DNA"/>
</dbReference>
<name>X1JCC3_9ZZZZ</name>
<accession>X1JCC3</accession>
<evidence type="ECO:0000313" key="1">
    <source>
        <dbReference type="EMBL" id="GAH75979.1"/>
    </source>
</evidence>
<comment type="caution">
    <text evidence="1">The sequence shown here is derived from an EMBL/GenBank/DDBJ whole genome shotgun (WGS) entry which is preliminary data.</text>
</comment>
<feature type="non-terminal residue" evidence="1">
    <location>
        <position position="1"/>
    </location>
</feature>
<sequence>LEVQTLFLVAIYLIKVYAKVKLKIIPKSNF</sequence>
<reference evidence="1" key="1">
    <citation type="journal article" date="2014" name="Front. Microbiol.">
        <title>High frequency of phylogenetically diverse reductive dehalogenase-homologous genes in deep subseafloor sedimentary metagenomes.</title>
        <authorList>
            <person name="Kawai M."/>
            <person name="Futagami T."/>
            <person name="Toyoda A."/>
            <person name="Takaki Y."/>
            <person name="Nishi S."/>
            <person name="Hori S."/>
            <person name="Arai W."/>
            <person name="Tsubouchi T."/>
            <person name="Morono Y."/>
            <person name="Uchiyama I."/>
            <person name="Ito T."/>
            <person name="Fujiyama A."/>
            <person name="Inagaki F."/>
            <person name="Takami H."/>
        </authorList>
    </citation>
    <scope>NUCLEOTIDE SEQUENCE</scope>
    <source>
        <strain evidence="1">Expedition CK06-06</strain>
    </source>
</reference>
<organism evidence="1">
    <name type="scientific">marine sediment metagenome</name>
    <dbReference type="NCBI Taxonomy" id="412755"/>
    <lineage>
        <taxon>unclassified sequences</taxon>
        <taxon>metagenomes</taxon>
        <taxon>ecological metagenomes</taxon>
    </lineage>
</organism>
<proteinExistence type="predicted"/>
<protein>
    <submittedName>
        <fullName evidence="1">Uncharacterized protein</fullName>
    </submittedName>
</protein>